<dbReference type="Gene3D" id="3.40.50.720">
    <property type="entry name" value="NAD(P)-binding Rossmann-like Domain"/>
    <property type="match status" value="2"/>
</dbReference>
<evidence type="ECO:0000313" key="3">
    <source>
        <dbReference type="EMBL" id="GAB0058866.1"/>
    </source>
</evidence>
<comment type="similarity">
    <text evidence="1">Belongs to the polysaccharide synthase family.</text>
</comment>
<dbReference type="RefSeq" id="WP_420906585.1">
    <property type="nucleotide sequence ID" value="NZ_BAAFGK010000005.1"/>
</dbReference>
<dbReference type="PANTHER" id="PTHR43318">
    <property type="entry name" value="UDP-N-ACETYLGLUCOSAMINE 4,6-DEHYDRATASE"/>
    <property type="match status" value="1"/>
</dbReference>
<dbReference type="EMBL" id="BAAFGK010000005">
    <property type="protein sequence ID" value="GAB0058866.1"/>
    <property type="molecule type" value="Genomic_DNA"/>
</dbReference>
<comment type="caution">
    <text evidence="3">The sequence shown here is derived from an EMBL/GenBank/DDBJ whole genome shotgun (WGS) entry which is preliminary data.</text>
</comment>
<evidence type="ECO:0000313" key="4">
    <source>
        <dbReference type="Proteomes" id="UP001628193"/>
    </source>
</evidence>
<dbReference type="Proteomes" id="UP001628193">
    <property type="component" value="Unassembled WGS sequence"/>
</dbReference>
<dbReference type="PANTHER" id="PTHR43318:SF1">
    <property type="entry name" value="POLYSACCHARIDE BIOSYNTHESIS PROTEIN EPSC-RELATED"/>
    <property type="match status" value="1"/>
</dbReference>
<reference evidence="3 4" key="1">
    <citation type="submission" date="2024-05" db="EMBL/GenBank/DDBJ databases">
        <authorList>
            <consortium name="Candidatus Magnetaquicoccaceae bacterium FCR-1 genome sequencing consortium"/>
            <person name="Shimoshige H."/>
            <person name="Shimamura S."/>
            <person name="Taoka A."/>
            <person name="Kobayashi H."/>
            <person name="Maekawa T."/>
        </authorList>
    </citation>
    <scope>NUCLEOTIDE SEQUENCE [LARGE SCALE GENOMIC DNA]</scope>
    <source>
        <strain evidence="3 4">FCR-1</strain>
    </source>
</reference>
<sequence>MNPVIMRRILRREQSLFQSDLEARRQEIRDALKGSRMLVIGAAGSIGSAFVREAVHWPVDALRLVDPSENNLVELVRDLRASDLTPPDDFATSAIAMGTTEFNHFLDAQDPFDFVLNFAALKHVRAERDPFTLMRMLHVNVLALDELLGELARGPAARFFSVSSDKAVNPANLMGASKALMEQVMWSWSEQLMTVTSRFANVAFSDGSLLHGFTRRMEKRQPLAAPLDVKRYFISHEEAGQLCLLASVTGGTREIFIPRLDAGEDLSTFAEIAVIFLQEHGYTPRIFSDDAEARRFAASMSPSGGEWPCCFTMSDTSGEKDEEEFVGSDESVDGDRYRRIGVIGGAEADPERLRQFLEAARRVRGEPSWEMGELAWIIEQAVPSLRHLSTGRDLDGKM</sequence>
<gene>
    <name evidence="3" type="ORF">SIID45300_03224</name>
</gene>
<dbReference type="InterPro" id="IPR003869">
    <property type="entry name" value="Polysac_CapD-like"/>
</dbReference>
<evidence type="ECO:0000259" key="2">
    <source>
        <dbReference type="Pfam" id="PF02719"/>
    </source>
</evidence>
<dbReference type="InterPro" id="IPR051203">
    <property type="entry name" value="Polysaccharide_Synthase-Rel"/>
</dbReference>
<feature type="domain" description="Polysaccharide biosynthesis protein CapD-like" evidence="2">
    <location>
        <begin position="38"/>
        <end position="278"/>
    </location>
</feature>
<proteinExistence type="inferred from homology"/>
<evidence type="ECO:0000256" key="1">
    <source>
        <dbReference type="ARBA" id="ARBA00007430"/>
    </source>
</evidence>
<dbReference type="InterPro" id="IPR036291">
    <property type="entry name" value="NAD(P)-bd_dom_sf"/>
</dbReference>
<accession>A0ABQ0CDA7</accession>
<organism evidence="3 4">
    <name type="scientific">Candidatus Magnetaquiglobus chichijimensis</name>
    <dbReference type="NCBI Taxonomy" id="3141448"/>
    <lineage>
        <taxon>Bacteria</taxon>
        <taxon>Pseudomonadati</taxon>
        <taxon>Pseudomonadota</taxon>
        <taxon>Magnetococcia</taxon>
        <taxon>Magnetococcales</taxon>
        <taxon>Candidatus Magnetaquicoccaceae</taxon>
        <taxon>Candidatus Magnetaquiglobus</taxon>
    </lineage>
</organism>
<reference evidence="3 4" key="2">
    <citation type="submission" date="2024-09" db="EMBL/GenBank/DDBJ databases">
        <title>Draft genome sequence of Candidatus Magnetaquicoccaceae bacterium FCR-1.</title>
        <authorList>
            <person name="Shimoshige H."/>
            <person name="Shimamura S."/>
            <person name="Taoka A."/>
            <person name="Kobayashi H."/>
            <person name="Maekawa T."/>
        </authorList>
    </citation>
    <scope>NUCLEOTIDE SEQUENCE [LARGE SCALE GENOMIC DNA]</scope>
    <source>
        <strain evidence="3 4">FCR-1</strain>
    </source>
</reference>
<keyword evidence="4" id="KW-1185">Reference proteome</keyword>
<dbReference type="SUPFAM" id="SSF51735">
    <property type="entry name" value="NAD(P)-binding Rossmann-fold domains"/>
    <property type="match status" value="1"/>
</dbReference>
<dbReference type="Pfam" id="PF02719">
    <property type="entry name" value="Polysacc_synt_2"/>
    <property type="match status" value="1"/>
</dbReference>
<name>A0ABQ0CDA7_9PROT</name>
<protein>
    <recommendedName>
        <fullName evidence="2">Polysaccharide biosynthesis protein CapD-like domain-containing protein</fullName>
    </recommendedName>
</protein>